<dbReference type="Proteomes" id="UP001497535">
    <property type="component" value="Unassembled WGS sequence"/>
</dbReference>
<evidence type="ECO:0000313" key="1">
    <source>
        <dbReference type="EMBL" id="CAK5087088.1"/>
    </source>
</evidence>
<evidence type="ECO:0000313" key="2">
    <source>
        <dbReference type="Proteomes" id="UP001497535"/>
    </source>
</evidence>
<protein>
    <submittedName>
        <fullName evidence="1">Uncharacterized protein</fullName>
    </submittedName>
</protein>
<dbReference type="EMBL" id="CAVMJV010000062">
    <property type="protein sequence ID" value="CAK5087088.1"/>
    <property type="molecule type" value="Genomic_DNA"/>
</dbReference>
<proteinExistence type="predicted"/>
<sequence>MVYVKPENGKEEKEIEDEEKEENKEDEEDDDDEGSVRMTIVMLLDIIYGGRKNVGGKDIFLDLNKIPEMEYKYEIGKRRRMKKIAKRIFQKSAKLLRKAVEKAQKKVKAEEKRFSFNRINFFTKRKESRVNSLPKEEELKEEKEKSLILSKKDEKSSEESSINLSKGPLGRSVTFNFGTSNAEETEGKHKRNHSEGDHSQIIQMQQDELKVVFKNFFLVSKTMQFKFTYFIVFRTKVW</sequence>
<comment type="caution">
    <text evidence="1">The sequence shown here is derived from an EMBL/GenBank/DDBJ whole genome shotgun (WGS) entry which is preliminary data.</text>
</comment>
<keyword evidence="2" id="KW-1185">Reference proteome</keyword>
<name>A0ACB1A7F5_MELEN</name>
<organism evidence="1 2">
    <name type="scientific">Meloidogyne enterolobii</name>
    <name type="common">Root-knot nematode worm</name>
    <name type="synonym">Meloidogyne mayaguensis</name>
    <dbReference type="NCBI Taxonomy" id="390850"/>
    <lineage>
        <taxon>Eukaryota</taxon>
        <taxon>Metazoa</taxon>
        <taxon>Ecdysozoa</taxon>
        <taxon>Nematoda</taxon>
        <taxon>Chromadorea</taxon>
        <taxon>Rhabditida</taxon>
        <taxon>Tylenchina</taxon>
        <taxon>Tylenchomorpha</taxon>
        <taxon>Tylenchoidea</taxon>
        <taxon>Meloidogynidae</taxon>
        <taxon>Meloidogyninae</taxon>
        <taxon>Meloidogyne</taxon>
    </lineage>
</organism>
<gene>
    <name evidence="1" type="ORF">MENTE1834_LOCUS34614</name>
</gene>
<accession>A0ACB1A7F5</accession>
<reference evidence="1" key="1">
    <citation type="submission" date="2023-11" db="EMBL/GenBank/DDBJ databases">
        <authorList>
            <person name="Poullet M."/>
        </authorList>
    </citation>
    <scope>NUCLEOTIDE SEQUENCE</scope>
    <source>
        <strain evidence="1">E1834</strain>
    </source>
</reference>